<evidence type="ECO:0000313" key="8">
    <source>
        <dbReference type="Proteomes" id="UP000216947"/>
    </source>
</evidence>
<dbReference type="InterPro" id="IPR049453">
    <property type="entry name" value="Memb_transporter_dom"/>
</dbReference>
<evidence type="ECO:0000256" key="1">
    <source>
        <dbReference type="ARBA" id="ARBA00004141"/>
    </source>
</evidence>
<feature type="transmembrane region" description="Helical" evidence="5">
    <location>
        <begin position="20"/>
        <end position="44"/>
    </location>
</feature>
<name>A0A261QVM6_9BORD</name>
<feature type="domain" description="Integral membrane bound transporter" evidence="6">
    <location>
        <begin position="20"/>
        <end position="142"/>
    </location>
</feature>
<comment type="subcellular location">
    <subcellularLocation>
        <location evidence="1">Membrane</location>
        <topology evidence="1">Multi-pass membrane protein</topology>
    </subcellularLocation>
</comment>
<dbReference type="Pfam" id="PF13515">
    <property type="entry name" value="FUSC_2"/>
    <property type="match status" value="1"/>
</dbReference>
<feature type="transmembrane region" description="Helical" evidence="5">
    <location>
        <begin position="56"/>
        <end position="75"/>
    </location>
</feature>
<evidence type="ECO:0000259" key="6">
    <source>
        <dbReference type="Pfam" id="PF13515"/>
    </source>
</evidence>
<evidence type="ECO:0000313" key="7">
    <source>
        <dbReference type="EMBL" id="OZI16848.1"/>
    </source>
</evidence>
<keyword evidence="3 5" id="KW-1133">Transmembrane helix</keyword>
<feature type="transmembrane region" description="Helical" evidence="5">
    <location>
        <begin position="131"/>
        <end position="150"/>
    </location>
</feature>
<evidence type="ECO:0000256" key="2">
    <source>
        <dbReference type="ARBA" id="ARBA00022692"/>
    </source>
</evidence>
<reference evidence="8" key="1">
    <citation type="submission" date="2017-05" db="EMBL/GenBank/DDBJ databases">
        <title>Complete and WGS of Bordetella genogroups.</title>
        <authorList>
            <person name="Spilker T."/>
            <person name="Lipuma J."/>
        </authorList>
    </citation>
    <scope>NUCLEOTIDE SEQUENCE [LARGE SCALE GENOMIC DNA]</scope>
    <source>
        <strain evidence="8">AU18089</strain>
    </source>
</reference>
<dbReference type="RefSeq" id="WP_081745766.1">
    <property type="nucleotide sequence ID" value="NZ_NEVI01000023.1"/>
</dbReference>
<keyword evidence="8" id="KW-1185">Reference proteome</keyword>
<dbReference type="EMBL" id="NEVK01000008">
    <property type="protein sequence ID" value="OZI16848.1"/>
    <property type="molecule type" value="Genomic_DNA"/>
</dbReference>
<evidence type="ECO:0000256" key="4">
    <source>
        <dbReference type="ARBA" id="ARBA00023136"/>
    </source>
</evidence>
<accession>A0A261QVM6</accession>
<evidence type="ECO:0000256" key="3">
    <source>
        <dbReference type="ARBA" id="ARBA00022989"/>
    </source>
</evidence>
<proteinExistence type="predicted"/>
<organism evidence="7 8">
    <name type="scientific">Bordetella genomosp. 7</name>
    <dbReference type="NCBI Taxonomy" id="1416805"/>
    <lineage>
        <taxon>Bacteria</taxon>
        <taxon>Pseudomonadati</taxon>
        <taxon>Pseudomonadota</taxon>
        <taxon>Betaproteobacteria</taxon>
        <taxon>Burkholderiales</taxon>
        <taxon>Alcaligenaceae</taxon>
        <taxon>Bordetella</taxon>
    </lineage>
</organism>
<dbReference type="GO" id="GO:0016020">
    <property type="term" value="C:membrane"/>
    <property type="evidence" value="ECO:0007669"/>
    <property type="project" value="UniProtKB-SubCell"/>
</dbReference>
<sequence length="354" mass="38089">MLSVPDAVRLPVQTVAAVGLAYASMVWLNLPEIAWAAFSALFVLRTSVEGTVGEAWGRVLGALIGVVLGVGCVLACRLLDLPVVLGAVAGVGVAAYLSMRWQALSYSLVTVTAVTVEPAADVLAGALDKTVAVGVGIACGVLAAVVVLPLSAQHSVRANLANLIETYGELLVKWASMLESGKQRPRLYDDNMMEQARLRAQEMSLQARTFPMDLLYPNAQLRQLHAQIDRLWLTAALIERAGDLQLSEQICSRLGPALDKVAASAQEQIVGMAQVVRRGKRAAVPRRPAAPLIRLDSVIDDCVKKDSFSASEIESIEAIRWAWREVTRELDALADYLDPPTKAKSRPRHQGQGV</sequence>
<dbReference type="Proteomes" id="UP000216947">
    <property type="component" value="Unassembled WGS sequence"/>
</dbReference>
<keyword evidence="4 5" id="KW-0472">Membrane</keyword>
<gene>
    <name evidence="7" type="ORF">CAL19_19535</name>
</gene>
<dbReference type="AlphaFoldDB" id="A0A261QVM6"/>
<protein>
    <recommendedName>
        <fullName evidence="6">Integral membrane bound transporter domain-containing protein</fullName>
    </recommendedName>
</protein>
<keyword evidence="2 5" id="KW-0812">Transmembrane</keyword>
<feature type="transmembrane region" description="Helical" evidence="5">
    <location>
        <begin position="81"/>
        <end position="99"/>
    </location>
</feature>
<comment type="caution">
    <text evidence="7">The sequence shown here is derived from an EMBL/GenBank/DDBJ whole genome shotgun (WGS) entry which is preliminary data.</text>
</comment>
<dbReference type="OrthoDB" id="8654778at2"/>
<evidence type="ECO:0000256" key="5">
    <source>
        <dbReference type="SAM" id="Phobius"/>
    </source>
</evidence>